<dbReference type="Pfam" id="PF07540">
    <property type="entry name" value="NOC3p"/>
    <property type="match status" value="1"/>
</dbReference>
<feature type="region of interest" description="Disordered" evidence="5">
    <location>
        <begin position="505"/>
        <end position="537"/>
    </location>
</feature>
<reference evidence="8 9" key="1">
    <citation type="journal article" date="2023" name="Nat. Commun.">
        <title>Origin of minicircular mitochondrial genomes in red algae.</title>
        <authorList>
            <person name="Lee Y."/>
            <person name="Cho C.H."/>
            <person name="Lee Y.M."/>
            <person name="Park S.I."/>
            <person name="Yang J.H."/>
            <person name="West J.A."/>
            <person name="Bhattacharya D."/>
            <person name="Yoon H.S."/>
        </authorList>
    </citation>
    <scope>NUCLEOTIDE SEQUENCE [LARGE SCALE GENOMIC DNA]</scope>
    <source>
        <strain evidence="8 9">CCMP1338</strain>
        <tissue evidence="8">Whole cell</tissue>
    </source>
</reference>
<name>A0AAV8UWB2_9RHOD</name>
<comment type="similarity">
    <text evidence="2">Belongs to the CBF/MAK21 family.</text>
</comment>
<dbReference type="Pfam" id="PF03914">
    <property type="entry name" value="CBF"/>
    <property type="match status" value="1"/>
</dbReference>
<dbReference type="PANTHER" id="PTHR14428:SF5">
    <property type="entry name" value="NUCLEOLAR COMPLEX PROTEIN 3 HOMOLOG"/>
    <property type="match status" value="1"/>
</dbReference>
<dbReference type="SUPFAM" id="SSF48371">
    <property type="entry name" value="ARM repeat"/>
    <property type="match status" value="1"/>
</dbReference>
<evidence type="ECO:0008006" key="10">
    <source>
        <dbReference type="Google" id="ProtNLM"/>
    </source>
</evidence>
<dbReference type="EMBL" id="JAMWBK010000004">
    <property type="protein sequence ID" value="KAJ8905863.1"/>
    <property type="molecule type" value="Genomic_DNA"/>
</dbReference>
<feature type="domain" description="Nucleolar complex-associated protein 3 N-terminal" evidence="7">
    <location>
        <begin position="84"/>
        <end position="176"/>
    </location>
</feature>
<comment type="subcellular location">
    <subcellularLocation>
        <location evidence="1">Nucleus</location>
        <location evidence="1">Nucleolus</location>
    </subcellularLocation>
</comment>
<dbReference type="GO" id="GO:0005730">
    <property type="term" value="C:nucleolus"/>
    <property type="evidence" value="ECO:0007669"/>
    <property type="project" value="UniProtKB-SubCell"/>
</dbReference>
<protein>
    <recommendedName>
        <fullName evidence="10">Nucleolar complex-associated protein 3</fullName>
    </recommendedName>
</protein>
<dbReference type="Proteomes" id="UP001157974">
    <property type="component" value="Unassembled WGS sequence"/>
</dbReference>
<dbReference type="InterPro" id="IPR016903">
    <property type="entry name" value="Nucleolar_cplx-assoc_3"/>
</dbReference>
<evidence type="ECO:0000259" key="7">
    <source>
        <dbReference type="Pfam" id="PF07540"/>
    </source>
</evidence>
<feature type="domain" description="CCAAT-binding factor" evidence="6">
    <location>
        <begin position="493"/>
        <end position="559"/>
    </location>
</feature>
<feature type="compositionally biased region" description="Basic and acidic residues" evidence="5">
    <location>
        <begin position="514"/>
        <end position="526"/>
    </location>
</feature>
<evidence type="ECO:0000256" key="4">
    <source>
        <dbReference type="ARBA" id="ARBA00023242"/>
    </source>
</evidence>
<evidence type="ECO:0000256" key="5">
    <source>
        <dbReference type="SAM" id="MobiDB-lite"/>
    </source>
</evidence>
<evidence type="ECO:0000259" key="6">
    <source>
        <dbReference type="Pfam" id="PF03914"/>
    </source>
</evidence>
<dbReference type="PANTHER" id="PTHR14428">
    <property type="entry name" value="NUCLEOLAR COMPLEX PROTEIN 3"/>
    <property type="match status" value="1"/>
</dbReference>
<feature type="compositionally biased region" description="Acidic residues" evidence="5">
    <location>
        <begin position="1"/>
        <end position="11"/>
    </location>
</feature>
<dbReference type="GO" id="GO:0006270">
    <property type="term" value="P:DNA replication initiation"/>
    <property type="evidence" value="ECO:0007669"/>
    <property type="project" value="TreeGrafter"/>
</dbReference>
<dbReference type="InterPro" id="IPR011501">
    <property type="entry name" value="Noc3_N"/>
</dbReference>
<organism evidence="8 9">
    <name type="scientific">Rhodosorus marinus</name>
    <dbReference type="NCBI Taxonomy" id="101924"/>
    <lineage>
        <taxon>Eukaryota</taxon>
        <taxon>Rhodophyta</taxon>
        <taxon>Stylonematophyceae</taxon>
        <taxon>Stylonematales</taxon>
        <taxon>Stylonemataceae</taxon>
        <taxon>Rhodosorus</taxon>
    </lineage>
</organism>
<evidence type="ECO:0000256" key="3">
    <source>
        <dbReference type="ARBA" id="ARBA00023054"/>
    </source>
</evidence>
<dbReference type="AlphaFoldDB" id="A0AAV8UWB2"/>
<dbReference type="InterPro" id="IPR016024">
    <property type="entry name" value="ARM-type_fold"/>
</dbReference>
<gene>
    <name evidence="8" type="ORF">NDN08_002368</name>
</gene>
<feature type="region of interest" description="Disordered" evidence="5">
    <location>
        <begin position="300"/>
        <end position="320"/>
    </location>
</feature>
<proteinExistence type="inferred from homology"/>
<evidence type="ECO:0000256" key="2">
    <source>
        <dbReference type="ARBA" id="ARBA00007797"/>
    </source>
</evidence>
<keyword evidence="3" id="KW-0175">Coiled coil</keyword>
<feature type="region of interest" description="Disordered" evidence="5">
    <location>
        <begin position="1"/>
        <end position="84"/>
    </location>
</feature>
<keyword evidence="4" id="KW-0539">Nucleus</keyword>
<feature type="compositionally biased region" description="Basic and acidic residues" evidence="5">
    <location>
        <begin position="52"/>
        <end position="83"/>
    </location>
</feature>
<comment type="caution">
    <text evidence="8">The sequence shown here is derived from an EMBL/GenBank/DDBJ whole genome shotgun (WGS) entry which is preliminary data.</text>
</comment>
<evidence type="ECO:0000256" key="1">
    <source>
        <dbReference type="ARBA" id="ARBA00004604"/>
    </source>
</evidence>
<keyword evidence="9" id="KW-1185">Reference proteome</keyword>
<feature type="compositionally biased region" description="Polar residues" evidence="5">
    <location>
        <begin position="527"/>
        <end position="537"/>
    </location>
</feature>
<accession>A0AAV8UWB2</accession>
<evidence type="ECO:0000313" key="8">
    <source>
        <dbReference type="EMBL" id="KAJ8905863.1"/>
    </source>
</evidence>
<evidence type="ECO:0000313" key="9">
    <source>
        <dbReference type="Proteomes" id="UP001157974"/>
    </source>
</evidence>
<dbReference type="GO" id="GO:0003682">
    <property type="term" value="F:chromatin binding"/>
    <property type="evidence" value="ECO:0007669"/>
    <property type="project" value="TreeGrafter"/>
</dbReference>
<dbReference type="InterPro" id="IPR005612">
    <property type="entry name" value="CCAAT-binding_factor"/>
</dbReference>
<sequence length="619" mass="69017">MEASVESEDDDNGPRQFTHDNGKKKLPVLGDDGVFRSPENDGSSRLVKNRKRGDPKEGTAVEKELRKDKEAKKRRKAKEDGPKARLRVASLATSITSNPTKNLKLMQELRKIRQETWRDTQVRGMALASEAQIFADISPGYVIKPLTAEESAVKVSKEVLKTREFEGQLIDLYEKFLRDVVKLSSSKDPLTLTSIHVLCAVLDALPHFNHGETVAKTVVDNLEHPNPSIRELTSTTLSKLYSEAHHAPESVLDVIVVSAQAIADLAEKKRHKLSESSIKPLTCLRLGALLGAAHISELKEERRTKGEKKKGGKHERELERDMMMARAETSSEARKKAADNLMSSQCLVYVRTLYNAPAVPSGLASVLQGINNISTYLSKDVVSALIDAISPLIEKQMLPLRSSLQTISSFFKLLLKHQQLTGFDPVEPTRLENLMDIALAGLYLSSWKVNEEVADVAVRAVTSGLKLRRGDPVVWSSISRRLLLAALSLTNHSCSIAFLDTSRHAHPNPNEALDPNHSDLKRRWDPSETSPAAHNNPDTTSWELVALCNHYHPKVRELATSFSLASSRLEPEKLLATYRASSGGFKPKIANNFLLQYYFNQRLESARQSFEGQRRRHQS</sequence>